<proteinExistence type="inferred from homology"/>
<feature type="chain" id="PRO_5002363402" description="Plastocyanin-like domain-containing protein" evidence="2">
    <location>
        <begin position="19"/>
        <end position="170"/>
    </location>
</feature>
<dbReference type="GO" id="GO:0016491">
    <property type="term" value="F:oxidoreductase activity"/>
    <property type="evidence" value="ECO:0007669"/>
    <property type="project" value="TreeGrafter"/>
</dbReference>
<reference evidence="4" key="1">
    <citation type="submission" date="2015-04" db="UniProtKB">
        <authorList>
            <consortium name="EnsemblPlants"/>
        </authorList>
    </citation>
    <scope>IDENTIFICATION</scope>
    <source>
        <strain evidence="4">SL10</strain>
    </source>
</reference>
<dbReference type="PANTHER" id="PTHR11709:SF218">
    <property type="entry name" value="L-ASCORBATE OXIDASE"/>
    <property type="match status" value="1"/>
</dbReference>
<dbReference type="GO" id="GO:0005507">
    <property type="term" value="F:copper ion binding"/>
    <property type="evidence" value="ECO:0007669"/>
    <property type="project" value="InterPro"/>
</dbReference>
<sequence>MTRCSRRLLCSLFRTAAALCGPRHDWDITYQFTSPDCVRKLAVTINGHTPSRTISVGDTIVINVKNSLLTENVTIHWHSIRQISTPWADGTGGITQRHHRGVRRRRHHSRRAAQCARLRPFRCLLLAEAGELHARRRRRGVHHFTYDGDTRTYSQWGPHWINLSQGQTGL</sequence>
<organism evidence="4">
    <name type="scientific">Oryza nivara</name>
    <name type="common">Indian wild rice</name>
    <name type="synonym">Oryza sativa f. spontanea</name>
    <dbReference type="NCBI Taxonomy" id="4536"/>
    <lineage>
        <taxon>Eukaryota</taxon>
        <taxon>Viridiplantae</taxon>
        <taxon>Streptophyta</taxon>
        <taxon>Embryophyta</taxon>
        <taxon>Tracheophyta</taxon>
        <taxon>Spermatophyta</taxon>
        <taxon>Magnoliopsida</taxon>
        <taxon>Liliopsida</taxon>
        <taxon>Poales</taxon>
        <taxon>Poaceae</taxon>
        <taxon>BOP clade</taxon>
        <taxon>Oryzoideae</taxon>
        <taxon>Oryzeae</taxon>
        <taxon>Oryzinae</taxon>
        <taxon>Oryza</taxon>
    </lineage>
</organism>
<evidence type="ECO:0000256" key="1">
    <source>
        <dbReference type="ARBA" id="ARBA00010609"/>
    </source>
</evidence>
<feature type="signal peptide" evidence="2">
    <location>
        <begin position="1"/>
        <end position="18"/>
    </location>
</feature>
<dbReference type="Gramene" id="ONIVA11G11610.1">
    <property type="protein sequence ID" value="ONIVA11G11610.1"/>
    <property type="gene ID" value="ONIVA11G11610"/>
</dbReference>
<dbReference type="Proteomes" id="UP000006591">
    <property type="component" value="Chromosome 11"/>
</dbReference>
<dbReference type="HOGENOM" id="CLU_1484313_0_0_1"/>
<dbReference type="EnsemblPlants" id="ONIVA11G11610.1">
    <property type="protein sequence ID" value="ONIVA11G11610.1"/>
    <property type="gene ID" value="ONIVA11G11610"/>
</dbReference>
<dbReference type="STRING" id="4536.A0A0E0J1F2"/>
<comment type="similarity">
    <text evidence="1">Belongs to the multicopper oxidase family.</text>
</comment>
<dbReference type="SUPFAM" id="SSF49503">
    <property type="entry name" value="Cupredoxins"/>
    <property type="match status" value="1"/>
</dbReference>
<evidence type="ECO:0000256" key="2">
    <source>
        <dbReference type="SAM" id="SignalP"/>
    </source>
</evidence>
<dbReference type="InterPro" id="IPR045087">
    <property type="entry name" value="Cu-oxidase_fam"/>
</dbReference>
<evidence type="ECO:0000259" key="3">
    <source>
        <dbReference type="Pfam" id="PF07732"/>
    </source>
</evidence>
<evidence type="ECO:0000313" key="4">
    <source>
        <dbReference type="EnsemblPlants" id="ONIVA11G11610.1"/>
    </source>
</evidence>
<dbReference type="InterPro" id="IPR008972">
    <property type="entry name" value="Cupredoxin"/>
</dbReference>
<dbReference type="AlphaFoldDB" id="A0A0E0J1F2"/>
<dbReference type="eggNOG" id="KOG1263">
    <property type="taxonomic scope" value="Eukaryota"/>
</dbReference>
<evidence type="ECO:0000313" key="5">
    <source>
        <dbReference type="Proteomes" id="UP000006591"/>
    </source>
</evidence>
<dbReference type="InterPro" id="IPR011707">
    <property type="entry name" value="Cu-oxidase-like_N"/>
</dbReference>
<dbReference type="PANTHER" id="PTHR11709">
    <property type="entry name" value="MULTI-COPPER OXIDASE"/>
    <property type="match status" value="1"/>
</dbReference>
<keyword evidence="5" id="KW-1185">Reference proteome</keyword>
<protein>
    <recommendedName>
        <fullName evidence="3">Plastocyanin-like domain-containing protein</fullName>
    </recommendedName>
</protein>
<keyword evidence="2" id="KW-0732">Signal</keyword>
<dbReference type="Pfam" id="PF07732">
    <property type="entry name" value="Cu-oxidase_3"/>
    <property type="match status" value="1"/>
</dbReference>
<dbReference type="Gene3D" id="2.60.40.420">
    <property type="entry name" value="Cupredoxins - blue copper proteins"/>
    <property type="match status" value="1"/>
</dbReference>
<reference evidence="4" key="2">
    <citation type="submission" date="2018-04" db="EMBL/GenBank/DDBJ databases">
        <title>OnivRS2 (Oryza nivara Reference Sequence Version 2).</title>
        <authorList>
            <person name="Zhang J."/>
            <person name="Kudrna D."/>
            <person name="Lee S."/>
            <person name="Talag J."/>
            <person name="Rajasekar S."/>
            <person name="Welchert J."/>
            <person name="Hsing Y.-I."/>
            <person name="Wing R.A."/>
        </authorList>
    </citation>
    <scope>NUCLEOTIDE SEQUENCE [LARGE SCALE GENOMIC DNA]</scope>
    <source>
        <strain evidence="4">SL10</strain>
    </source>
</reference>
<name>A0A0E0J1F2_ORYNI</name>
<feature type="domain" description="Plastocyanin-like" evidence="3">
    <location>
        <begin position="28"/>
        <end position="97"/>
    </location>
</feature>
<accession>A0A0E0J1F2</accession>